<dbReference type="GO" id="GO:0019143">
    <property type="term" value="F:3-deoxy-manno-octulosonate-8-phosphatase activity"/>
    <property type="evidence" value="ECO:0007669"/>
    <property type="project" value="UniProtKB-EC"/>
</dbReference>
<dbReference type="SFLD" id="SFLDG01138">
    <property type="entry name" value="C1.6.2:_Deoxy-d-mannose-octulo"/>
    <property type="match status" value="1"/>
</dbReference>
<dbReference type="InterPro" id="IPR036412">
    <property type="entry name" value="HAD-like_sf"/>
</dbReference>
<feature type="non-terminal residue" evidence="12">
    <location>
        <position position="1"/>
    </location>
</feature>
<dbReference type="PANTHER" id="PTHR21485">
    <property type="entry name" value="HAD SUPERFAMILY MEMBERS CMAS AND KDSC"/>
    <property type="match status" value="1"/>
</dbReference>
<comment type="catalytic activity">
    <reaction evidence="1">
        <text>3-deoxy-alpha-D-manno-2-octulosonate-8-phosphate + H2O = 3-deoxy-alpha-D-manno-oct-2-ulosonate + phosphate</text>
        <dbReference type="Rhea" id="RHEA:11500"/>
        <dbReference type="ChEBI" id="CHEBI:15377"/>
        <dbReference type="ChEBI" id="CHEBI:43474"/>
        <dbReference type="ChEBI" id="CHEBI:85985"/>
        <dbReference type="ChEBI" id="CHEBI:85986"/>
        <dbReference type="EC" id="3.1.3.45"/>
    </reaction>
</comment>
<feature type="binding site" evidence="11">
    <location>
        <position position="20"/>
    </location>
    <ligand>
        <name>Mg(2+)</name>
        <dbReference type="ChEBI" id="CHEBI:18420"/>
    </ligand>
</feature>
<comment type="caution">
    <text evidence="12">The sequence shown here is derived from an EMBL/GenBank/DDBJ whole genome shotgun (WGS) entry which is preliminary data.</text>
</comment>
<dbReference type="EC" id="3.1.3.45" evidence="5"/>
<comment type="similarity">
    <text evidence="3">Belongs to the KdsC family.</text>
</comment>
<dbReference type="AlphaFoldDB" id="A0A9E2KMU8"/>
<dbReference type="GO" id="GO:0008781">
    <property type="term" value="F:N-acylneuraminate cytidylyltransferase activity"/>
    <property type="evidence" value="ECO:0007669"/>
    <property type="project" value="TreeGrafter"/>
</dbReference>
<feature type="binding site" evidence="11">
    <location>
        <position position="22"/>
    </location>
    <ligand>
        <name>substrate</name>
    </ligand>
</feature>
<organism evidence="12 13">
    <name type="scientific">Candidatus Anaerobiospirillum merdipullorum</name>
    <dbReference type="NCBI Taxonomy" id="2838450"/>
    <lineage>
        <taxon>Bacteria</taxon>
        <taxon>Pseudomonadati</taxon>
        <taxon>Pseudomonadota</taxon>
        <taxon>Gammaproteobacteria</taxon>
        <taxon>Aeromonadales</taxon>
        <taxon>Succinivibrionaceae</taxon>
        <taxon>Anaerobiospirillum</taxon>
    </lineage>
</organism>
<dbReference type="NCBIfam" id="TIGR01670">
    <property type="entry name" value="KdsC-phosphatas"/>
    <property type="match status" value="1"/>
</dbReference>
<keyword evidence="7 11" id="KW-0479">Metal-binding</keyword>
<dbReference type="InterPro" id="IPR010023">
    <property type="entry name" value="KdsC_fam"/>
</dbReference>
<evidence type="ECO:0000256" key="1">
    <source>
        <dbReference type="ARBA" id="ARBA00000898"/>
    </source>
</evidence>
<protein>
    <recommendedName>
        <fullName evidence="6">3-deoxy-D-manno-octulosonate 8-phosphate phosphatase KdsC</fullName>
        <ecNumber evidence="5">3.1.3.45</ecNumber>
    </recommendedName>
    <alternativeName>
        <fullName evidence="10">KDO 8-P phosphatase</fullName>
    </alternativeName>
</protein>
<evidence type="ECO:0000256" key="8">
    <source>
        <dbReference type="ARBA" id="ARBA00022801"/>
    </source>
</evidence>
<keyword evidence="9 11" id="KW-0460">Magnesium</keyword>
<dbReference type="SFLD" id="SFLDG01136">
    <property type="entry name" value="C1.6:_Phosphoserine_Phosphatas"/>
    <property type="match status" value="1"/>
</dbReference>
<dbReference type="FunFam" id="3.40.50.1000:FF:000029">
    <property type="entry name" value="3-deoxy-D-manno-octulosonate 8-phosphate phosphatase KdsC"/>
    <property type="match status" value="1"/>
</dbReference>
<evidence type="ECO:0000313" key="12">
    <source>
        <dbReference type="EMBL" id="MBU3826854.1"/>
    </source>
</evidence>
<evidence type="ECO:0000256" key="2">
    <source>
        <dbReference type="ARBA" id="ARBA00001946"/>
    </source>
</evidence>
<sequence>GPRSTALLERLKPIKLVVFDVDGTLTDGGVYLDNHEGELKKFSTRDGQGITLLQRYGVQCAIITGRNAPVVTRRMQELQVKLVLQGVSDKSLALQEIKTKLKLTSANVCAMGDDLNDLPMFSQAGFTACPYDAHPYIKQISDLVLDLKGGHGAARELCDLILMAQGQLTFTGRPN</sequence>
<dbReference type="Gene3D" id="3.40.50.1000">
    <property type="entry name" value="HAD superfamily/HAD-like"/>
    <property type="match status" value="1"/>
</dbReference>
<dbReference type="EMBL" id="JAHLFG010000057">
    <property type="protein sequence ID" value="MBU3826854.1"/>
    <property type="molecule type" value="Genomic_DNA"/>
</dbReference>
<evidence type="ECO:0000256" key="4">
    <source>
        <dbReference type="ARBA" id="ARBA00011881"/>
    </source>
</evidence>
<evidence type="ECO:0000256" key="11">
    <source>
        <dbReference type="PIRSR" id="PIRSR006118-2"/>
    </source>
</evidence>
<evidence type="ECO:0000256" key="3">
    <source>
        <dbReference type="ARBA" id="ARBA00005893"/>
    </source>
</evidence>
<dbReference type="Proteomes" id="UP000824150">
    <property type="component" value="Unassembled WGS sequence"/>
</dbReference>
<evidence type="ECO:0000256" key="6">
    <source>
        <dbReference type="ARBA" id="ARBA00020092"/>
    </source>
</evidence>
<dbReference type="Pfam" id="PF08282">
    <property type="entry name" value="Hydrolase_3"/>
    <property type="match status" value="1"/>
</dbReference>
<comment type="cofactor">
    <cofactor evidence="2 11">
        <name>Mg(2+)</name>
        <dbReference type="ChEBI" id="CHEBI:18420"/>
    </cofactor>
</comment>
<evidence type="ECO:0000313" key="13">
    <source>
        <dbReference type="Proteomes" id="UP000824150"/>
    </source>
</evidence>
<gene>
    <name evidence="12" type="ORF">IAA31_05130</name>
</gene>
<comment type="subunit">
    <text evidence="4">Homotetramer.</text>
</comment>
<name>A0A9E2KMU8_9GAMM</name>
<dbReference type="CDD" id="cd01630">
    <property type="entry name" value="HAD_KDO-like"/>
    <property type="match status" value="1"/>
</dbReference>
<evidence type="ECO:0000256" key="7">
    <source>
        <dbReference type="ARBA" id="ARBA00022723"/>
    </source>
</evidence>
<dbReference type="SUPFAM" id="SSF56784">
    <property type="entry name" value="HAD-like"/>
    <property type="match status" value="1"/>
</dbReference>
<dbReference type="InterPro" id="IPR023214">
    <property type="entry name" value="HAD_sf"/>
</dbReference>
<dbReference type="PANTHER" id="PTHR21485:SF3">
    <property type="entry name" value="N-ACYLNEURAMINATE CYTIDYLYLTRANSFERASE"/>
    <property type="match status" value="1"/>
</dbReference>
<reference evidence="12" key="1">
    <citation type="journal article" date="2021" name="PeerJ">
        <title>Extensive microbial diversity within the chicken gut microbiome revealed by metagenomics and culture.</title>
        <authorList>
            <person name="Gilroy R."/>
            <person name="Ravi A."/>
            <person name="Getino M."/>
            <person name="Pursley I."/>
            <person name="Horton D.L."/>
            <person name="Alikhan N.F."/>
            <person name="Baker D."/>
            <person name="Gharbi K."/>
            <person name="Hall N."/>
            <person name="Watson M."/>
            <person name="Adriaenssens E.M."/>
            <person name="Foster-Nyarko E."/>
            <person name="Jarju S."/>
            <person name="Secka A."/>
            <person name="Antonio M."/>
            <person name="Oren A."/>
            <person name="Chaudhuri R.R."/>
            <person name="La Ragione R."/>
            <person name="Hildebrand F."/>
            <person name="Pallen M.J."/>
        </authorList>
    </citation>
    <scope>NUCLEOTIDE SEQUENCE</scope>
    <source>
        <strain evidence="12">687</strain>
    </source>
</reference>
<dbReference type="GO" id="GO:0046872">
    <property type="term" value="F:metal ion binding"/>
    <property type="evidence" value="ECO:0007669"/>
    <property type="project" value="UniProtKB-KW"/>
</dbReference>
<dbReference type="PIRSF" id="PIRSF006118">
    <property type="entry name" value="KDO8-P_Ptase"/>
    <property type="match status" value="1"/>
</dbReference>
<dbReference type="SFLD" id="SFLDS00003">
    <property type="entry name" value="Haloacid_Dehalogenase"/>
    <property type="match status" value="1"/>
</dbReference>
<dbReference type="InterPro" id="IPR050793">
    <property type="entry name" value="CMP-NeuNAc_synthase"/>
</dbReference>
<evidence type="ECO:0000256" key="5">
    <source>
        <dbReference type="ARBA" id="ARBA00013066"/>
    </source>
</evidence>
<reference evidence="12" key="2">
    <citation type="submission" date="2021-04" db="EMBL/GenBank/DDBJ databases">
        <authorList>
            <person name="Gilroy R."/>
        </authorList>
    </citation>
    <scope>NUCLEOTIDE SEQUENCE</scope>
    <source>
        <strain evidence="12">687</strain>
    </source>
</reference>
<proteinExistence type="inferred from homology"/>
<evidence type="ECO:0000256" key="10">
    <source>
        <dbReference type="ARBA" id="ARBA00031051"/>
    </source>
</evidence>
<feature type="binding site" evidence="11">
    <location>
        <position position="113"/>
    </location>
    <ligand>
        <name>Mg(2+)</name>
        <dbReference type="ChEBI" id="CHEBI:18420"/>
    </ligand>
</feature>
<keyword evidence="8 12" id="KW-0378">Hydrolase</keyword>
<accession>A0A9E2KMU8</accession>
<evidence type="ECO:0000256" key="9">
    <source>
        <dbReference type="ARBA" id="ARBA00022842"/>
    </source>
</evidence>